<dbReference type="Proteomes" id="UP000285478">
    <property type="component" value="Chromosome"/>
</dbReference>
<feature type="transmembrane region" description="Helical" evidence="7">
    <location>
        <begin position="103"/>
        <end position="125"/>
    </location>
</feature>
<feature type="transmembrane region" description="Helical" evidence="7">
    <location>
        <begin position="280"/>
        <end position="301"/>
    </location>
</feature>
<dbReference type="GO" id="GO:0009242">
    <property type="term" value="P:colanic acid biosynthetic process"/>
    <property type="evidence" value="ECO:0007669"/>
    <property type="project" value="TreeGrafter"/>
</dbReference>
<evidence type="ECO:0000313" key="9">
    <source>
        <dbReference type="EMBL" id="QAB15777.1"/>
    </source>
</evidence>
<dbReference type="AlphaFoldDB" id="A0A410H4F5"/>
<keyword evidence="6 7" id="KW-0472">Membrane</keyword>
<dbReference type="PANTHER" id="PTHR30576">
    <property type="entry name" value="COLANIC BIOSYNTHESIS UDP-GLUCOSE LIPID CARRIER TRANSFERASE"/>
    <property type="match status" value="1"/>
</dbReference>
<dbReference type="NCBIfam" id="TIGR03023">
    <property type="entry name" value="WcaJ_sugtrans"/>
    <property type="match status" value="1"/>
</dbReference>
<name>A0A410H4F5_9GAMM</name>
<dbReference type="InterPro" id="IPR003362">
    <property type="entry name" value="Bact_transf"/>
</dbReference>
<feature type="transmembrane region" description="Helical" evidence="7">
    <location>
        <begin position="12"/>
        <end position="31"/>
    </location>
</feature>
<dbReference type="NCBIfam" id="TIGR03025">
    <property type="entry name" value="EPS_sugtrans"/>
    <property type="match status" value="1"/>
</dbReference>
<dbReference type="RefSeq" id="WP_128385141.1">
    <property type="nucleotide sequence ID" value="NZ_CP035033.1"/>
</dbReference>
<feature type="transmembrane region" description="Helical" evidence="7">
    <location>
        <begin position="43"/>
        <end position="66"/>
    </location>
</feature>
<keyword evidence="5 7" id="KW-1133">Transmembrane helix</keyword>
<feature type="domain" description="Bacterial sugar transferase" evidence="8">
    <location>
        <begin position="275"/>
        <end position="457"/>
    </location>
</feature>
<dbReference type="InterPro" id="IPR036291">
    <property type="entry name" value="NAD(P)-bd_dom_sf"/>
</dbReference>
<keyword evidence="3 9" id="KW-0808">Transferase</keyword>
<evidence type="ECO:0000259" key="8">
    <source>
        <dbReference type="Pfam" id="PF02397"/>
    </source>
</evidence>
<evidence type="ECO:0000256" key="2">
    <source>
        <dbReference type="ARBA" id="ARBA00006464"/>
    </source>
</evidence>
<evidence type="ECO:0000256" key="7">
    <source>
        <dbReference type="SAM" id="Phobius"/>
    </source>
</evidence>
<dbReference type="Pfam" id="PF13727">
    <property type="entry name" value="CoA_binding_3"/>
    <property type="match status" value="1"/>
</dbReference>
<proteinExistence type="inferred from homology"/>
<dbReference type="Gene3D" id="3.40.50.720">
    <property type="entry name" value="NAD(P)-binding Rossmann-like Domain"/>
    <property type="match status" value="1"/>
</dbReference>
<dbReference type="GO" id="GO:0016020">
    <property type="term" value="C:membrane"/>
    <property type="evidence" value="ECO:0007669"/>
    <property type="project" value="UniProtKB-SubCell"/>
</dbReference>
<evidence type="ECO:0000256" key="3">
    <source>
        <dbReference type="ARBA" id="ARBA00022679"/>
    </source>
</evidence>
<evidence type="ECO:0000256" key="6">
    <source>
        <dbReference type="ARBA" id="ARBA00023136"/>
    </source>
</evidence>
<dbReference type="GO" id="GO:0089702">
    <property type="term" value="F:undecaprenyl-phosphate glucose phosphotransferase activity"/>
    <property type="evidence" value="ECO:0007669"/>
    <property type="project" value="UniProtKB-EC"/>
</dbReference>
<dbReference type="EMBL" id="CP035033">
    <property type="protein sequence ID" value="QAB15777.1"/>
    <property type="molecule type" value="Genomic_DNA"/>
</dbReference>
<organism evidence="9 10">
    <name type="scientific">Hydrogenovibrio thermophilus</name>
    <dbReference type="NCBI Taxonomy" id="265883"/>
    <lineage>
        <taxon>Bacteria</taxon>
        <taxon>Pseudomonadati</taxon>
        <taxon>Pseudomonadota</taxon>
        <taxon>Gammaproteobacteria</taxon>
        <taxon>Thiotrichales</taxon>
        <taxon>Piscirickettsiaceae</taxon>
        <taxon>Hydrogenovibrio</taxon>
    </lineage>
</organism>
<evidence type="ECO:0000256" key="1">
    <source>
        <dbReference type="ARBA" id="ARBA00004141"/>
    </source>
</evidence>
<dbReference type="EC" id="2.7.8.31" evidence="9"/>
<gene>
    <name evidence="9" type="ORF">EPV75_08895</name>
</gene>
<keyword evidence="4 7" id="KW-0812">Transmembrane</keyword>
<feature type="transmembrane region" description="Helical" evidence="7">
    <location>
        <begin position="78"/>
        <end position="97"/>
    </location>
</feature>
<comment type="similarity">
    <text evidence="2">Belongs to the bacterial sugar transferase family.</text>
</comment>
<dbReference type="InterPro" id="IPR017473">
    <property type="entry name" value="Undecaprenyl-P_gluc_Ptfrase"/>
</dbReference>
<dbReference type="PANTHER" id="PTHR30576:SF21">
    <property type="entry name" value="UDP-GLUCOSE:UNDECAPRENYL-PHOSPHATE GLUCOSE-1-PHOSPHATE TRANSFERASE"/>
    <property type="match status" value="1"/>
</dbReference>
<reference evidence="9 10" key="1">
    <citation type="journal article" date="2018" name="Environ. Microbiol.">
        <title>Genomes of ubiquitous marine and hypersaline Hydrogenovibrio, Thiomicrorhabdus and Thiomicrospira spp. encode a diversity of mechanisms to sustain chemolithoautotrophy in heterogeneous environments.</title>
        <authorList>
            <person name="Scott K.M."/>
            <person name="Williams J."/>
            <person name="Porter C.M.B."/>
            <person name="Russel S."/>
            <person name="Harmer T.L."/>
            <person name="Paul J.H."/>
            <person name="Antonen K.M."/>
            <person name="Bridges M.K."/>
            <person name="Camper G.J."/>
            <person name="Campla C.K."/>
            <person name="Casella L.G."/>
            <person name="Chase E."/>
            <person name="Conrad J.W."/>
            <person name="Cruz M.C."/>
            <person name="Dunlap D.S."/>
            <person name="Duran L."/>
            <person name="Fahsbender E.M."/>
            <person name="Goldsmith D.B."/>
            <person name="Keeley R.F."/>
            <person name="Kondoff M.R."/>
            <person name="Kussy B.I."/>
            <person name="Lane M.K."/>
            <person name="Lawler S."/>
            <person name="Leigh B.A."/>
            <person name="Lewis C."/>
            <person name="Lostal L.M."/>
            <person name="Marking D."/>
            <person name="Mancera P.A."/>
            <person name="McClenthan E.C."/>
            <person name="McIntyre E.A."/>
            <person name="Mine J.A."/>
            <person name="Modi S."/>
            <person name="Moore B.D."/>
            <person name="Morgan W.A."/>
            <person name="Nelson K.M."/>
            <person name="Nguyen K.N."/>
            <person name="Ogburn N."/>
            <person name="Parrino D.G."/>
            <person name="Pedapudi A.D."/>
            <person name="Pelham R.P."/>
            <person name="Preece A.M."/>
            <person name="Rampersad E.A."/>
            <person name="Richardson J.C."/>
            <person name="Rodgers C.M."/>
            <person name="Schaffer B.L."/>
            <person name="Sheridan N.E."/>
            <person name="Solone M.R."/>
            <person name="Staley Z.R."/>
            <person name="Tabuchi M."/>
            <person name="Waide R.J."/>
            <person name="Wanjugi P.W."/>
            <person name="Young S."/>
            <person name="Clum A."/>
            <person name="Daum C."/>
            <person name="Huntemann M."/>
            <person name="Ivanova N."/>
            <person name="Kyrpides N."/>
            <person name="Mikhailova N."/>
            <person name="Palaniappan K."/>
            <person name="Pillay M."/>
            <person name="Reddy T.B.K."/>
            <person name="Shapiro N."/>
            <person name="Stamatis D."/>
            <person name="Varghese N."/>
            <person name="Woyke T."/>
            <person name="Boden R."/>
            <person name="Freyermuth S.K."/>
            <person name="Kerfeld C.A."/>
        </authorList>
    </citation>
    <scope>NUCLEOTIDE SEQUENCE [LARGE SCALE GENOMIC DNA]</scope>
    <source>
        <strain evidence="9 10">JR-2</strain>
    </source>
</reference>
<evidence type="ECO:0000256" key="5">
    <source>
        <dbReference type="ARBA" id="ARBA00022989"/>
    </source>
</evidence>
<dbReference type="InterPro" id="IPR017475">
    <property type="entry name" value="EPS_sugar_tfrase"/>
</dbReference>
<keyword evidence="10" id="KW-1185">Reference proteome</keyword>
<evidence type="ECO:0000313" key="10">
    <source>
        <dbReference type="Proteomes" id="UP000285478"/>
    </source>
</evidence>
<dbReference type="KEGG" id="htr:EPV75_08895"/>
<sequence>MLNAIKPDHSGFVWIHRVIDALLPILLLLSLTQLQNIPWHDRYLTMGLLGGFVFVIASQMVGVYRSWRGRSLFASAKLILNAWLLTWATLIVIAFLYKDSENFSRLAVTLWAIITPIILIGYRVTLRTVLAKYRMHGNNTKTIAIIGAGKVGQHIANIIQNNPWLGYRVCAFYDDNTELHNTQINDIPVKGCTNQIGDIVNQNHYSEIYICLPLRAEQKIKQILNELTDTTSVVKFVPDLFSFDLMHAKTSELKGIPVFSVYDTPLSSTSNQIIKRLEDVVFSSIILVLISPILLWIAFMVKKSSPGPVLFKQKRYGLNGKEIKVYKFRSMTAQDNGAVIKQATQNDPRVTPFGAFIRRTSLDELPQFINVLQGKMSIVGPRPHAVAHNEEYRKLVPKYMQRHLVKPGITGWAQINGWRGETDTLEKMEKRVQFDLHYINNWSLWLDIRIIILTIFKGFINKNAY</sequence>
<protein>
    <submittedName>
        <fullName evidence="9">Undecaprenyl-phosphate glucose phosphotransferase</fullName>
        <ecNumber evidence="9">2.7.8.31</ecNumber>
    </submittedName>
</protein>
<evidence type="ECO:0000256" key="4">
    <source>
        <dbReference type="ARBA" id="ARBA00022692"/>
    </source>
</evidence>
<comment type="subcellular location">
    <subcellularLocation>
        <location evidence="1">Membrane</location>
        <topology evidence="1">Multi-pass membrane protein</topology>
    </subcellularLocation>
</comment>
<accession>A0A410H4F5</accession>
<dbReference type="SUPFAM" id="SSF51735">
    <property type="entry name" value="NAD(P)-binding Rossmann-fold domains"/>
    <property type="match status" value="1"/>
</dbReference>
<dbReference type="Pfam" id="PF02397">
    <property type="entry name" value="Bac_transf"/>
    <property type="match status" value="1"/>
</dbReference>